<feature type="chain" id="PRO_5045187029" evidence="1">
    <location>
        <begin position="20"/>
        <end position="144"/>
    </location>
</feature>
<dbReference type="Gene3D" id="3.10.450.50">
    <property type="match status" value="1"/>
</dbReference>
<dbReference type="InterPro" id="IPR027843">
    <property type="entry name" value="DUF4440"/>
</dbReference>
<keyword evidence="4" id="KW-1185">Reference proteome</keyword>
<dbReference type="Pfam" id="PF14534">
    <property type="entry name" value="DUF4440"/>
    <property type="match status" value="1"/>
</dbReference>
<proteinExistence type="predicted"/>
<dbReference type="RefSeq" id="WP_204657896.1">
    <property type="nucleotide sequence ID" value="NZ_CP056775.1"/>
</dbReference>
<reference evidence="3 4" key="1">
    <citation type="submission" date="2020-06" db="EMBL/GenBank/DDBJ databases">
        <title>Dyadobacter sandarakinus sp. nov., isolated from the soil of the Arctic Yellow River Station.</title>
        <authorList>
            <person name="Zhang Y."/>
            <person name="Peng F."/>
        </authorList>
    </citation>
    <scope>NUCLEOTIDE SEQUENCE [LARGE SCALE GENOMIC DNA]</scope>
    <source>
        <strain evidence="3 4">Q3-56</strain>
    </source>
</reference>
<protein>
    <submittedName>
        <fullName evidence="3">DUF4440 domain-containing protein</fullName>
    </submittedName>
</protein>
<organism evidence="3 4">
    <name type="scientific">Dyadobacter sandarakinus</name>
    <dbReference type="NCBI Taxonomy" id="2747268"/>
    <lineage>
        <taxon>Bacteria</taxon>
        <taxon>Pseudomonadati</taxon>
        <taxon>Bacteroidota</taxon>
        <taxon>Cytophagia</taxon>
        <taxon>Cytophagales</taxon>
        <taxon>Spirosomataceae</taxon>
        <taxon>Dyadobacter</taxon>
    </lineage>
</organism>
<sequence>MRKRLYILLLLLFPMAVQAQSAADKQVVLGILNRQVDDWNKGDIASFMNGYWKSDSLMFVGKSGITYGYDATYSNYLKRYPDRATMGKLKFTFLNFSFPGKDVAFVVGKFHLTRPEKGDLEGHYTLLWRKIDGRWVIVCDHTSS</sequence>
<accession>A0ABX7IA49</accession>
<dbReference type="SUPFAM" id="SSF54427">
    <property type="entry name" value="NTF2-like"/>
    <property type="match status" value="1"/>
</dbReference>
<evidence type="ECO:0000313" key="3">
    <source>
        <dbReference type="EMBL" id="QRR02693.1"/>
    </source>
</evidence>
<dbReference type="Proteomes" id="UP000612680">
    <property type="component" value="Chromosome"/>
</dbReference>
<dbReference type="EMBL" id="CP056775">
    <property type="protein sequence ID" value="QRR02693.1"/>
    <property type="molecule type" value="Genomic_DNA"/>
</dbReference>
<feature type="signal peptide" evidence="1">
    <location>
        <begin position="1"/>
        <end position="19"/>
    </location>
</feature>
<evidence type="ECO:0000256" key="1">
    <source>
        <dbReference type="SAM" id="SignalP"/>
    </source>
</evidence>
<evidence type="ECO:0000259" key="2">
    <source>
        <dbReference type="Pfam" id="PF14534"/>
    </source>
</evidence>
<feature type="domain" description="DUF4440" evidence="2">
    <location>
        <begin position="31"/>
        <end position="137"/>
    </location>
</feature>
<gene>
    <name evidence="3" type="ORF">HWI92_18120</name>
</gene>
<name>A0ABX7IA49_9BACT</name>
<dbReference type="InterPro" id="IPR032710">
    <property type="entry name" value="NTF2-like_dom_sf"/>
</dbReference>
<keyword evidence="1" id="KW-0732">Signal</keyword>
<evidence type="ECO:0000313" key="4">
    <source>
        <dbReference type="Proteomes" id="UP000612680"/>
    </source>
</evidence>